<comment type="caution">
    <text evidence="1">The sequence shown here is derived from an EMBL/GenBank/DDBJ whole genome shotgun (WGS) entry which is preliminary data.</text>
</comment>
<dbReference type="EMBL" id="LYUD01000023">
    <property type="protein sequence ID" value="OAZ76027.1"/>
    <property type="molecule type" value="Genomic_DNA"/>
</dbReference>
<dbReference type="Proteomes" id="UP000093796">
    <property type="component" value="Unassembled WGS sequence"/>
</dbReference>
<evidence type="ECO:0000313" key="1">
    <source>
        <dbReference type="EMBL" id="OAZ76027.1"/>
    </source>
</evidence>
<proteinExistence type="predicted"/>
<evidence type="ECO:0000313" key="2">
    <source>
        <dbReference type="Proteomes" id="UP000093796"/>
    </source>
</evidence>
<dbReference type="RefSeq" id="WP_064775830.1">
    <property type="nucleotide sequence ID" value="NZ_LYUD01000023.1"/>
</dbReference>
<protein>
    <submittedName>
        <fullName evidence="1">Uncharacterized protein</fullName>
    </submittedName>
</protein>
<name>A0A1A0DMW4_ACEPA</name>
<dbReference type="AlphaFoldDB" id="A0A1A0DMW4"/>
<sequence>MTRFSFQNLSEHMLAFIRRAPRRRVAVASVLLLPAVWWWHESSLPAQLMKAERQQYPKGARECLVLGSNTGINFRIPESMAAWFERTDITDPTAHPFVFYAGPLQNVSDLVVDLERRGLLVRHDMTMTVDQTSSTIGPQSRTTGGAYYHPESYHNTFRHIPVVIYTTRRNDERFQYELKVKDNLFWGRPILPVRTYDTPLPEAGHYTIPLTSPYMVSIATSACMRMKIQTITDIRPRTDLRTGNQLYDAKVTFKVNKLPDWMDTPIFRRTVGFPDRLATGSKVERATVFQLYHGKPVFQVDFAR</sequence>
<gene>
    <name evidence="1" type="ORF">SRCM100623_00295</name>
</gene>
<organism evidence="1 2">
    <name type="scientific">Acetobacter pasteurianus</name>
    <name type="common">Acetobacter turbidans</name>
    <dbReference type="NCBI Taxonomy" id="438"/>
    <lineage>
        <taxon>Bacteria</taxon>
        <taxon>Pseudomonadati</taxon>
        <taxon>Pseudomonadota</taxon>
        <taxon>Alphaproteobacteria</taxon>
        <taxon>Acetobacterales</taxon>
        <taxon>Acetobacteraceae</taxon>
        <taxon>Acetobacter</taxon>
    </lineage>
</organism>
<dbReference type="PATRIC" id="fig|438.15.peg.328"/>
<dbReference type="OrthoDB" id="7278514at2"/>
<reference evidence="1 2" key="1">
    <citation type="submission" date="2016-05" db="EMBL/GenBank/DDBJ databases">
        <title>Genome sequencing of Acetobacter pasteurianus strain SRCM100623.</title>
        <authorList>
            <person name="Song Y.R."/>
        </authorList>
    </citation>
    <scope>NUCLEOTIDE SEQUENCE [LARGE SCALE GENOMIC DNA]</scope>
    <source>
        <strain evidence="1 2">SRCM100623</strain>
    </source>
</reference>
<accession>A0A1A0DMW4</accession>